<accession>A0A2T7PGH5</accession>
<evidence type="ECO:0000313" key="3">
    <source>
        <dbReference type="Proteomes" id="UP000245119"/>
    </source>
</evidence>
<name>A0A2T7PGH5_POMCA</name>
<evidence type="ECO:0000313" key="2">
    <source>
        <dbReference type="EMBL" id="PVD32517.1"/>
    </source>
</evidence>
<proteinExistence type="predicted"/>
<feature type="region of interest" description="Disordered" evidence="1">
    <location>
        <begin position="42"/>
        <end position="66"/>
    </location>
</feature>
<feature type="region of interest" description="Disordered" evidence="1">
    <location>
        <begin position="1"/>
        <end position="21"/>
    </location>
</feature>
<dbReference type="AlphaFoldDB" id="A0A2T7PGH5"/>
<gene>
    <name evidence="2" type="ORF">C0Q70_07957</name>
</gene>
<sequence length="141" mass="15486">MRLVPNKKNPGQPARHQSSCQHPVADCALTTHQKCWGSSWQQNLVQQPPQQPSQQPPQEAYRSLSLPTVWTSGPTTTALVYPAHSTIKDKHLALNTSQTVKKGINGRPTPDSGVQGPHGTETTSRNLSNPEEGRMKITCFQ</sequence>
<feature type="region of interest" description="Disordered" evidence="1">
    <location>
        <begin position="92"/>
        <end position="141"/>
    </location>
</feature>
<dbReference type="Proteomes" id="UP000245119">
    <property type="component" value="Linkage Group LG4"/>
</dbReference>
<reference evidence="2 3" key="1">
    <citation type="submission" date="2018-04" db="EMBL/GenBank/DDBJ databases">
        <title>The genome of golden apple snail Pomacea canaliculata provides insight into stress tolerance and invasive adaptation.</title>
        <authorList>
            <person name="Liu C."/>
            <person name="Liu B."/>
            <person name="Ren Y."/>
            <person name="Zhang Y."/>
            <person name="Wang H."/>
            <person name="Li S."/>
            <person name="Jiang F."/>
            <person name="Yin L."/>
            <person name="Zhang G."/>
            <person name="Qian W."/>
            <person name="Fan W."/>
        </authorList>
    </citation>
    <scope>NUCLEOTIDE SEQUENCE [LARGE SCALE GENOMIC DNA]</scope>
    <source>
        <strain evidence="2">SZHN2017</strain>
        <tissue evidence="2">Muscle</tissue>
    </source>
</reference>
<keyword evidence="3" id="KW-1185">Reference proteome</keyword>
<feature type="compositionally biased region" description="Polar residues" evidence="1">
    <location>
        <begin position="120"/>
        <end position="129"/>
    </location>
</feature>
<evidence type="ECO:0000256" key="1">
    <source>
        <dbReference type="SAM" id="MobiDB-lite"/>
    </source>
</evidence>
<dbReference type="EMBL" id="PZQS01000004">
    <property type="protein sequence ID" value="PVD32517.1"/>
    <property type="molecule type" value="Genomic_DNA"/>
</dbReference>
<comment type="caution">
    <text evidence="2">The sequence shown here is derived from an EMBL/GenBank/DDBJ whole genome shotgun (WGS) entry which is preliminary data.</text>
</comment>
<organism evidence="2 3">
    <name type="scientific">Pomacea canaliculata</name>
    <name type="common">Golden apple snail</name>
    <dbReference type="NCBI Taxonomy" id="400727"/>
    <lineage>
        <taxon>Eukaryota</taxon>
        <taxon>Metazoa</taxon>
        <taxon>Spiralia</taxon>
        <taxon>Lophotrochozoa</taxon>
        <taxon>Mollusca</taxon>
        <taxon>Gastropoda</taxon>
        <taxon>Caenogastropoda</taxon>
        <taxon>Architaenioglossa</taxon>
        <taxon>Ampullarioidea</taxon>
        <taxon>Ampullariidae</taxon>
        <taxon>Pomacea</taxon>
    </lineage>
</organism>
<protein>
    <submittedName>
        <fullName evidence="2">Uncharacterized protein</fullName>
    </submittedName>
</protein>